<evidence type="ECO:0000256" key="1">
    <source>
        <dbReference type="SAM" id="Phobius"/>
    </source>
</evidence>
<organism evidence="4 5">
    <name type="scientific">Rhodovulum steppense</name>
    <dbReference type="NCBI Taxonomy" id="540251"/>
    <lineage>
        <taxon>Bacteria</taxon>
        <taxon>Pseudomonadati</taxon>
        <taxon>Pseudomonadota</taxon>
        <taxon>Alphaproteobacteria</taxon>
        <taxon>Rhodobacterales</taxon>
        <taxon>Paracoccaceae</taxon>
        <taxon>Rhodovulum</taxon>
    </lineage>
</organism>
<dbReference type="AlphaFoldDB" id="A0A4R1YHZ1"/>
<feature type="domain" description="GGDEF" evidence="3">
    <location>
        <begin position="319"/>
        <end position="453"/>
    </location>
</feature>
<reference evidence="4 5" key="1">
    <citation type="submission" date="2019-03" db="EMBL/GenBank/DDBJ databases">
        <title>Genomic Encyclopedia of Type Strains, Phase IV (KMG-IV): sequencing the most valuable type-strain genomes for metagenomic binning, comparative biology and taxonomic classification.</title>
        <authorList>
            <person name="Goeker M."/>
        </authorList>
    </citation>
    <scope>NUCLEOTIDE SEQUENCE [LARGE SCALE GENOMIC DNA]</scope>
    <source>
        <strain evidence="4 5">DSM 21153</strain>
    </source>
</reference>
<keyword evidence="1" id="KW-0472">Membrane</keyword>
<proteinExistence type="predicted"/>
<dbReference type="InterPro" id="IPR001633">
    <property type="entry name" value="EAL_dom"/>
</dbReference>
<dbReference type="NCBIfam" id="TIGR00254">
    <property type="entry name" value="GGDEF"/>
    <property type="match status" value="1"/>
</dbReference>
<evidence type="ECO:0000259" key="2">
    <source>
        <dbReference type="PROSITE" id="PS50883"/>
    </source>
</evidence>
<dbReference type="PROSITE" id="PS50887">
    <property type="entry name" value="GGDEF"/>
    <property type="match status" value="1"/>
</dbReference>
<dbReference type="SMART" id="SM00267">
    <property type="entry name" value="GGDEF"/>
    <property type="match status" value="1"/>
</dbReference>
<keyword evidence="1" id="KW-1133">Transmembrane helix</keyword>
<dbReference type="InterPro" id="IPR029787">
    <property type="entry name" value="Nucleotide_cyclase"/>
</dbReference>
<dbReference type="InterPro" id="IPR000160">
    <property type="entry name" value="GGDEF_dom"/>
</dbReference>
<dbReference type="GO" id="GO:0071111">
    <property type="term" value="F:cyclic-guanylate-specific phosphodiesterase activity"/>
    <property type="evidence" value="ECO:0007669"/>
    <property type="project" value="InterPro"/>
</dbReference>
<evidence type="ECO:0000313" key="5">
    <source>
        <dbReference type="Proteomes" id="UP000295277"/>
    </source>
</evidence>
<feature type="transmembrane region" description="Helical" evidence="1">
    <location>
        <begin position="252"/>
        <end position="274"/>
    </location>
</feature>
<dbReference type="CDD" id="cd01949">
    <property type="entry name" value="GGDEF"/>
    <property type="match status" value="1"/>
</dbReference>
<dbReference type="InterPro" id="IPR035919">
    <property type="entry name" value="EAL_sf"/>
</dbReference>
<dbReference type="SMART" id="SM00052">
    <property type="entry name" value="EAL"/>
    <property type="match status" value="1"/>
</dbReference>
<dbReference type="Pfam" id="PF00563">
    <property type="entry name" value="EAL"/>
    <property type="match status" value="1"/>
</dbReference>
<dbReference type="CDD" id="cd01948">
    <property type="entry name" value="EAL"/>
    <property type="match status" value="1"/>
</dbReference>
<evidence type="ECO:0000259" key="3">
    <source>
        <dbReference type="PROSITE" id="PS50887"/>
    </source>
</evidence>
<dbReference type="OrthoDB" id="9814202at2"/>
<dbReference type="Pfam" id="PF00990">
    <property type="entry name" value="GGDEF"/>
    <property type="match status" value="1"/>
</dbReference>
<name>A0A4R1YHZ1_9RHOB</name>
<dbReference type="SUPFAM" id="SSF141868">
    <property type="entry name" value="EAL domain-like"/>
    <property type="match status" value="1"/>
</dbReference>
<dbReference type="Gene3D" id="3.20.20.450">
    <property type="entry name" value="EAL domain"/>
    <property type="match status" value="1"/>
</dbReference>
<dbReference type="Proteomes" id="UP000295277">
    <property type="component" value="Unassembled WGS sequence"/>
</dbReference>
<dbReference type="PROSITE" id="PS50883">
    <property type="entry name" value="EAL"/>
    <property type="match status" value="1"/>
</dbReference>
<dbReference type="PANTHER" id="PTHR33121">
    <property type="entry name" value="CYCLIC DI-GMP PHOSPHODIESTERASE PDEF"/>
    <property type="match status" value="1"/>
</dbReference>
<accession>A0A4R1YHZ1</accession>
<dbReference type="InterPro" id="IPR050706">
    <property type="entry name" value="Cyclic-di-GMP_PDE-like"/>
</dbReference>
<dbReference type="PANTHER" id="PTHR33121:SF70">
    <property type="entry name" value="SIGNALING PROTEIN YKOW"/>
    <property type="match status" value="1"/>
</dbReference>
<dbReference type="Gene3D" id="3.30.70.270">
    <property type="match status" value="1"/>
</dbReference>
<dbReference type="SUPFAM" id="SSF55073">
    <property type="entry name" value="Nucleotide cyclase"/>
    <property type="match status" value="1"/>
</dbReference>
<dbReference type="InterPro" id="IPR043128">
    <property type="entry name" value="Rev_trsase/Diguanyl_cyclase"/>
</dbReference>
<dbReference type="EMBL" id="SLVM01000036">
    <property type="protein sequence ID" value="TCM75898.1"/>
    <property type="molecule type" value="Genomic_DNA"/>
</dbReference>
<feature type="domain" description="EAL" evidence="2">
    <location>
        <begin position="462"/>
        <end position="713"/>
    </location>
</feature>
<gene>
    <name evidence="4" type="ORF">EV216_13626</name>
</gene>
<sequence length="714" mass="78930">MKRFSFTKKIVLAVSAVLVAFVGTMWILILSMRNTMDERAFEDSLRLMDGRVRSTQEQVALIASDYHNWTDVFAGAMRGDIEMLATNYGITAARGDVFEYAAMFDGPFYTPVAWVVGQGLSPQPVYLSEETMEAIRAAVPGLVIAQRETFDFFLRLGDQLVMSSASYLLPEDPDLRSDSDQATLAIATIGKVLDPERLRRIERELSVSELVIRFDVPPKGKASLPLLGASLEPVAYLSWRPPTPGTSLFDKVFTILLGVTVVLVGGATLAGHLLHSSAKALMQKEAEAADLARTDALTGLPNRLALRENLSRITSQYDGEVAVLVLDLDRFKQVNDVIGHTGGDVFLQIFAERVQAVSDKNCFVARNGGDEFVIVIWAQDRLAGIVDAKVARLEELFSSPIRCHGFLFDVFVSKGIAYSRSGEHSADELLRRADRAMYTAKALQLQEPSIYDEEMRVRDLKENSIEKALRSALLRKNEFSIVYQPIVDAKQNDRLLRLEALARWESPMIGRVSPAEFIPVAETRGLMIALGWHILELVCRDLKETPGLRVSVNVSPIQLMAPRFANEFCSRVLSYGVDSERIDIELTESVALRDEVMVSEQLHILRAAGFSISLDDFGTGFTSIGYLGRMPFNSIKIDRSFLAVDEQSDGDFSIIDAMIALSHSMGMTVVAEGVEEEAELVRLRDSGCDYLQGYLLGRPGPLSSISLEFTTAAA</sequence>
<keyword evidence="1" id="KW-0812">Transmembrane</keyword>
<keyword evidence="5" id="KW-1185">Reference proteome</keyword>
<feature type="transmembrane region" description="Helical" evidence="1">
    <location>
        <begin position="12"/>
        <end position="32"/>
    </location>
</feature>
<comment type="caution">
    <text evidence="4">The sequence shown here is derived from an EMBL/GenBank/DDBJ whole genome shotgun (WGS) entry which is preliminary data.</text>
</comment>
<evidence type="ECO:0000313" key="4">
    <source>
        <dbReference type="EMBL" id="TCM75898.1"/>
    </source>
</evidence>
<protein>
    <submittedName>
        <fullName evidence="4">Diguanylate cyclase (GGDEF)-like protein</fullName>
    </submittedName>
</protein>